<dbReference type="InterPro" id="IPR050833">
    <property type="entry name" value="Poly_Biosynth_Transport"/>
</dbReference>
<dbReference type="CDD" id="cd13124">
    <property type="entry name" value="MATE_SpoVB_like"/>
    <property type="match status" value="1"/>
</dbReference>
<feature type="transmembrane region" description="Helical" evidence="6">
    <location>
        <begin position="390"/>
        <end position="415"/>
    </location>
</feature>
<feature type="transmembrane region" description="Helical" evidence="6">
    <location>
        <begin position="91"/>
        <end position="110"/>
    </location>
</feature>
<feature type="transmembrane region" description="Helical" evidence="6">
    <location>
        <begin position="12"/>
        <end position="32"/>
    </location>
</feature>
<evidence type="ECO:0000313" key="8">
    <source>
        <dbReference type="Proteomes" id="UP000275076"/>
    </source>
</evidence>
<dbReference type="InterPro" id="IPR024923">
    <property type="entry name" value="PG_synth_SpoVB"/>
</dbReference>
<dbReference type="OrthoDB" id="9775950at2"/>
<feature type="transmembrane region" description="Helical" evidence="6">
    <location>
        <begin position="130"/>
        <end position="148"/>
    </location>
</feature>
<proteinExistence type="predicted"/>
<dbReference type="Pfam" id="PF01943">
    <property type="entry name" value="Polysacc_synt"/>
    <property type="match status" value="1"/>
</dbReference>
<feature type="transmembrane region" description="Helical" evidence="6">
    <location>
        <begin position="235"/>
        <end position="258"/>
    </location>
</feature>
<keyword evidence="2" id="KW-1003">Cell membrane</keyword>
<evidence type="ECO:0000313" key="7">
    <source>
        <dbReference type="EMBL" id="RSL30042.1"/>
    </source>
</evidence>
<feature type="transmembrane region" description="Helical" evidence="6">
    <location>
        <begin position="485"/>
        <end position="505"/>
    </location>
</feature>
<keyword evidence="8" id="KW-1185">Reference proteome</keyword>
<keyword evidence="5 6" id="KW-0472">Membrane</keyword>
<evidence type="ECO:0000256" key="3">
    <source>
        <dbReference type="ARBA" id="ARBA00022692"/>
    </source>
</evidence>
<evidence type="ECO:0000256" key="2">
    <source>
        <dbReference type="ARBA" id="ARBA00022475"/>
    </source>
</evidence>
<dbReference type="RefSeq" id="WP_125561374.1">
    <property type="nucleotide sequence ID" value="NZ_RBVX01000044.1"/>
</dbReference>
<evidence type="ECO:0000256" key="4">
    <source>
        <dbReference type="ARBA" id="ARBA00022989"/>
    </source>
</evidence>
<feature type="transmembrane region" description="Helical" evidence="6">
    <location>
        <begin position="452"/>
        <end position="473"/>
    </location>
</feature>
<dbReference type="EMBL" id="RBVX01000044">
    <property type="protein sequence ID" value="RSL30042.1"/>
    <property type="molecule type" value="Genomic_DNA"/>
</dbReference>
<feature type="transmembrane region" description="Helical" evidence="6">
    <location>
        <begin position="366"/>
        <end position="383"/>
    </location>
</feature>
<comment type="caution">
    <text evidence="7">The sequence shown here is derived from an EMBL/GenBank/DDBJ whole genome shotgun (WGS) entry which is preliminary data.</text>
</comment>
<dbReference type="Proteomes" id="UP000275076">
    <property type="component" value="Unassembled WGS sequence"/>
</dbReference>
<accession>A0A3R9P4B3</accession>
<reference evidence="7 8" key="1">
    <citation type="submission" date="2018-10" db="EMBL/GenBank/DDBJ databases">
        <title>Draft genome sequence of Bacillus salarius IM0101, isolated from a hypersaline soil in Inner Mongolia, China.</title>
        <authorList>
            <person name="Yamprayoonswat W."/>
            <person name="Boonvisut S."/>
            <person name="Jumpathong W."/>
            <person name="Sittihan S."/>
            <person name="Ruangsuj P."/>
            <person name="Wanthongcharoen S."/>
            <person name="Thongpramul N."/>
            <person name="Pimmason S."/>
            <person name="Yu B."/>
            <person name="Yasawong M."/>
        </authorList>
    </citation>
    <scope>NUCLEOTIDE SEQUENCE [LARGE SCALE GENOMIC DNA]</scope>
    <source>
        <strain evidence="7 8">IM0101</strain>
    </source>
</reference>
<protein>
    <submittedName>
        <fullName evidence="7">Polysaccharide biosynthesis protein</fullName>
    </submittedName>
</protein>
<feature type="transmembrane region" description="Helical" evidence="6">
    <location>
        <begin position="169"/>
        <end position="187"/>
    </location>
</feature>
<dbReference type="PANTHER" id="PTHR30250:SF29">
    <property type="entry name" value="POLYSACCHARIDE BIOSYNTHESIS PROTEIN C-TERMINAL DOMAIN-CONTAINING PROTEIN"/>
    <property type="match status" value="1"/>
</dbReference>
<evidence type="ECO:0000256" key="6">
    <source>
        <dbReference type="SAM" id="Phobius"/>
    </source>
</evidence>
<dbReference type="PANTHER" id="PTHR30250">
    <property type="entry name" value="PST FAMILY PREDICTED COLANIC ACID TRANSPORTER"/>
    <property type="match status" value="1"/>
</dbReference>
<evidence type="ECO:0000256" key="5">
    <source>
        <dbReference type="ARBA" id="ARBA00023136"/>
    </source>
</evidence>
<sequence>MVGLYIKDKRFWKGAFLVTGAAFIGKVLSALYRVPYQNMAGDQGLYVYQQIYPFYGAAMVIAMYGFPVVISKMVMEKESYDGIKAAKETALASFFTLLLIHIILFVLMFFGAENIAVLMGDPRLHTPLRSISFVLLTIPFFSAMRGYYQGREQMSPTAASHLIEQAVRVSAILLFTGLVVYAGNGAYEAGNAAALGSILGSACGVIFLVSVCLYKKNKNRQPVHGKTILKQMKMNYSMLSRGVLVSCGAMIFILYQLVDAFTVMRLLTTSGIESDTSKNLKGIFDRGQPLLQFGTVLATSFAMAMVPLLRREELTGDKELSRYYATLAFRMSLLLGAAAAVGLIIIAEPVNIMLFKNANGTGVMQILAGTLAVSGLVMTTSAVMQGHNQFALPAVFLITGLVTKITGNLVLVPLFDVKGAAAATVIGMLVTAVCNVYYILHRRYIWAPSFLWLRKAIVSLLGMGAVIVVLKYICASFFTMNRINAVWSALLMAVIGAFLFVWLIMKLALFTKEERTIIPGMNKWESLFERKEKKSENGK</sequence>
<keyword evidence="4 6" id="KW-1133">Transmembrane helix</keyword>
<dbReference type="AlphaFoldDB" id="A0A3R9P4B3"/>
<feature type="transmembrane region" description="Helical" evidence="6">
    <location>
        <begin position="52"/>
        <end position="70"/>
    </location>
</feature>
<keyword evidence="3 6" id="KW-0812">Transmembrane</keyword>
<organism evidence="7 8">
    <name type="scientific">Salibacterium salarium</name>
    <dbReference type="NCBI Taxonomy" id="284579"/>
    <lineage>
        <taxon>Bacteria</taxon>
        <taxon>Bacillati</taxon>
        <taxon>Bacillota</taxon>
        <taxon>Bacilli</taxon>
        <taxon>Bacillales</taxon>
        <taxon>Bacillaceae</taxon>
    </lineage>
</organism>
<dbReference type="InterPro" id="IPR002797">
    <property type="entry name" value="Polysacc_synth"/>
</dbReference>
<feature type="transmembrane region" description="Helical" evidence="6">
    <location>
        <begin position="193"/>
        <end position="214"/>
    </location>
</feature>
<dbReference type="PIRSF" id="PIRSF038958">
    <property type="entry name" value="PG_synth_SpoVB"/>
    <property type="match status" value="1"/>
</dbReference>
<dbReference type="GO" id="GO:0005886">
    <property type="term" value="C:plasma membrane"/>
    <property type="evidence" value="ECO:0007669"/>
    <property type="project" value="UniProtKB-SubCell"/>
</dbReference>
<gene>
    <name evidence="7" type="ORF">D7Z54_28025</name>
</gene>
<comment type="subcellular location">
    <subcellularLocation>
        <location evidence="1">Cell membrane</location>
        <topology evidence="1">Multi-pass membrane protein</topology>
    </subcellularLocation>
</comment>
<feature type="transmembrane region" description="Helical" evidence="6">
    <location>
        <begin position="321"/>
        <end position="346"/>
    </location>
</feature>
<feature type="transmembrane region" description="Helical" evidence="6">
    <location>
        <begin position="421"/>
        <end position="440"/>
    </location>
</feature>
<name>A0A3R9P4B3_9BACI</name>
<evidence type="ECO:0000256" key="1">
    <source>
        <dbReference type="ARBA" id="ARBA00004651"/>
    </source>
</evidence>